<dbReference type="PANTHER" id="PTHR34135">
    <property type="entry name" value="LYSOZYME"/>
    <property type="match status" value="1"/>
</dbReference>
<sequence length="331" mass="36378">MGRRIWAALLCGLLLCAPALAIGPVSGEQMRGMDVSVYQGNVDFAAAKADGIETVYIRAGYGETGVDAYYRQHYEGASAAGLKVGFYHYMDAVTEEGARRQAAHFAALIRDLPADCRPVMDFETFGGMDREEAGAVGLAFLEAVEETLGQRPMVYSDAYAAGYRMDDSMSGYPLWVADYGADEPDVSANWTAWTGWQYTDEGRVSGVSGRVDLDRFTDGVLLREEERPVPEEVWRYQVRPGDTLWALARRYGTTVGAIARLNALADPNLIYVGEELKLPGRAQERTYTVRAGDTLWGISRRYGTTVAELAGLNGIRNPDLIYPGQVLRLRG</sequence>
<evidence type="ECO:0000256" key="4">
    <source>
        <dbReference type="SAM" id="SignalP"/>
    </source>
</evidence>
<protein>
    <recommendedName>
        <fullName evidence="5">LysM domain-containing protein</fullName>
    </recommendedName>
</protein>
<dbReference type="InterPro" id="IPR018392">
    <property type="entry name" value="LysM"/>
</dbReference>
<feature type="signal peptide" evidence="4">
    <location>
        <begin position="1"/>
        <end position="21"/>
    </location>
</feature>
<feature type="chain" id="PRO_5010435085" description="LysM domain-containing protein" evidence="4">
    <location>
        <begin position="22"/>
        <end position="331"/>
    </location>
</feature>
<proteinExistence type="inferred from homology"/>
<accession>A0A0S2W151</accession>
<dbReference type="InterPro" id="IPR018077">
    <property type="entry name" value="Glyco_hydro_fam25_subgr"/>
</dbReference>
<feature type="domain" description="LysM" evidence="5">
    <location>
        <begin position="234"/>
        <end position="278"/>
    </location>
</feature>
<gene>
    <name evidence="6" type="ORF">IB211_00691</name>
</gene>
<keyword evidence="2" id="KW-0378">Hydrolase</keyword>
<dbReference type="GO" id="GO:0016052">
    <property type="term" value="P:carbohydrate catabolic process"/>
    <property type="evidence" value="ECO:0007669"/>
    <property type="project" value="TreeGrafter"/>
</dbReference>
<dbReference type="PROSITE" id="PS51904">
    <property type="entry name" value="GLYCOSYL_HYDROL_F25_2"/>
    <property type="match status" value="1"/>
</dbReference>
<organism evidence="6 7">
    <name type="scientific">Intestinimonas butyriciproducens</name>
    <dbReference type="NCBI Taxonomy" id="1297617"/>
    <lineage>
        <taxon>Bacteria</taxon>
        <taxon>Bacillati</taxon>
        <taxon>Bacillota</taxon>
        <taxon>Clostridia</taxon>
        <taxon>Eubacteriales</taxon>
        <taxon>Intestinimonas</taxon>
    </lineage>
</organism>
<dbReference type="EMBL" id="CP011307">
    <property type="protein sequence ID" value="ALP93086.1"/>
    <property type="molecule type" value="Genomic_DNA"/>
</dbReference>
<dbReference type="PANTHER" id="PTHR34135:SF2">
    <property type="entry name" value="LYSOZYME"/>
    <property type="match status" value="1"/>
</dbReference>
<dbReference type="Proteomes" id="UP000064844">
    <property type="component" value="Chromosome"/>
</dbReference>
<dbReference type="KEGG" id="ibu:IB211_00691"/>
<reference evidence="6 7" key="1">
    <citation type="journal article" date="2015" name="Nat. Commun.">
        <title>Production of butyrate from lysine and the Amadori product fructoselysine by a human gut commensal.</title>
        <authorList>
            <person name="Bui T.P."/>
            <person name="Ritari J."/>
            <person name="Boeren S."/>
            <person name="de Waard P."/>
            <person name="Plugge C.M."/>
            <person name="de Vos W.M."/>
        </authorList>
    </citation>
    <scope>NUCLEOTIDE SEQUENCE [LARGE SCALE GENOMIC DNA]</scope>
    <source>
        <strain evidence="6 7">AF211</strain>
    </source>
</reference>
<dbReference type="CDD" id="cd00118">
    <property type="entry name" value="LysM"/>
    <property type="match status" value="2"/>
</dbReference>
<evidence type="ECO:0000313" key="7">
    <source>
        <dbReference type="Proteomes" id="UP000064844"/>
    </source>
</evidence>
<dbReference type="InterPro" id="IPR036779">
    <property type="entry name" value="LysM_dom_sf"/>
</dbReference>
<evidence type="ECO:0000256" key="3">
    <source>
        <dbReference type="ARBA" id="ARBA00023295"/>
    </source>
</evidence>
<evidence type="ECO:0000313" key="6">
    <source>
        <dbReference type="EMBL" id="ALP93086.1"/>
    </source>
</evidence>
<dbReference type="eggNOG" id="COG1388">
    <property type="taxonomic scope" value="Bacteria"/>
</dbReference>
<dbReference type="AlphaFoldDB" id="A0A0S2W151"/>
<comment type="similarity">
    <text evidence="1">Belongs to the glycosyl hydrolase 25 family.</text>
</comment>
<dbReference type="InterPro" id="IPR017853">
    <property type="entry name" value="GH"/>
</dbReference>
<feature type="domain" description="LysM" evidence="5">
    <location>
        <begin position="285"/>
        <end position="329"/>
    </location>
</feature>
<dbReference type="SMART" id="SM00257">
    <property type="entry name" value="LysM"/>
    <property type="match status" value="2"/>
</dbReference>
<evidence type="ECO:0000256" key="2">
    <source>
        <dbReference type="ARBA" id="ARBA00022801"/>
    </source>
</evidence>
<dbReference type="GO" id="GO:0016998">
    <property type="term" value="P:cell wall macromolecule catabolic process"/>
    <property type="evidence" value="ECO:0007669"/>
    <property type="project" value="InterPro"/>
</dbReference>
<evidence type="ECO:0000259" key="5">
    <source>
        <dbReference type="PROSITE" id="PS51782"/>
    </source>
</evidence>
<dbReference type="STRING" id="1297617.IB211_00691"/>
<keyword evidence="7" id="KW-1185">Reference proteome</keyword>
<dbReference type="Gene3D" id="3.10.350.10">
    <property type="entry name" value="LysM domain"/>
    <property type="match status" value="2"/>
</dbReference>
<name>A0A0S2W151_9FIRM</name>
<dbReference type="Pfam" id="PF01476">
    <property type="entry name" value="LysM"/>
    <property type="match status" value="2"/>
</dbReference>
<dbReference type="PATRIC" id="fig|1297617.4.peg.699"/>
<dbReference type="GO" id="GO:0003796">
    <property type="term" value="F:lysozyme activity"/>
    <property type="evidence" value="ECO:0007669"/>
    <property type="project" value="InterPro"/>
</dbReference>
<dbReference type="GO" id="GO:0009253">
    <property type="term" value="P:peptidoglycan catabolic process"/>
    <property type="evidence" value="ECO:0007669"/>
    <property type="project" value="InterPro"/>
</dbReference>
<dbReference type="PROSITE" id="PS51782">
    <property type="entry name" value="LYSM"/>
    <property type="match status" value="2"/>
</dbReference>
<dbReference type="InterPro" id="IPR002053">
    <property type="entry name" value="Glyco_hydro_25"/>
</dbReference>
<dbReference type="Pfam" id="PF01183">
    <property type="entry name" value="Glyco_hydro_25"/>
    <property type="match status" value="1"/>
</dbReference>
<dbReference type="SUPFAM" id="SSF51445">
    <property type="entry name" value="(Trans)glycosidases"/>
    <property type="match status" value="1"/>
</dbReference>
<keyword evidence="4" id="KW-0732">Signal</keyword>
<dbReference type="SMART" id="SM00641">
    <property type="entry name" value="Glyco_25"/>
    <property type="match status" value="1"/>
</dbReference>
<reference evidence="7" key="2">
    <citation type="submission" date="2015-04" db="EMBL/GenBank/DDBJ databases">
        <title>A butyrogenic pathway from the amino acid lysine in a human gut commensal.</title>
        <authorList>
            <person name="de Vos W.M."/>
            <person name="Bui N.T.P."/>
            <person name="Plugge C.M."/>
            <person name="Ritari J."/>
        </authorList>
    </citation>
    <scope>NUCLEOTIDE SEQUENCE [LARGE SCALE GENOMIC DNA]</scope>
    <source>
        <strain evidence="7">AF211</strain>
    </source>
</reference>
<dbReference type="eggNOG" id="COG3757">
    <property type="taxonomic scope" value="Bacteria"/>
</dbReference>
<evidence type="ECO:0000256" key="1">
    <source>
        <dbReference type="ARBA" id="ARBA00010646"/>
    </source>
</evidence>
<keyword evidence="3" id="KW-0326">Glycosidase</keyword>
<dbReference type="SUPFAM" id="SSF54106">
    <property type="entry name" value="LysM domain"/>
    <property type="match status" value="2"/>
</dbReference>
<dbReference type="Gene3D" id="3.20.20.80">
    <property type="entry name" value="Glycosidases"/>
    <property type="match status" value="1"/>
</dbReference>
<dbReference type="RefSeq" id="WP_058117102.1">
    <property type="nucleotide sequence ID" value="NZ_CALICV010000064.1"/>
</dbReference>